<dbReference type="InterPro" id="IPR015421">
    <property type="entry name" value="PyrdxlP-dep_Trfase_major"/>
</dbReference>
<reference evidence="13" key="1">
    <citation type="journal article" date="2021" name="Open Biol.">
        <title>Shared evolutionary footprints suggest mitochondrial oxidative damage underlies multiple complex I losses in fungi.</title>
        <authorList>
            <person name="Schikora-Tamarit M.A."/>
            <person name="Marcet-Houben M."/>
            <person name="Nosek J."/>
            <person name="Gabaldon T."/>
        </authorList>
    </citation>
    <scope>NUCLEOTIDE SEQUENCE</scope>
    <source>
        <strain evidence="13">NCAIM Y.01608</strain>
    </source>
</reference>
<dbReference type="EC" id="2.6.1.9" evidence="4"/>
<dbReference type="GO" id="GO:0000105">
    <property type="term" value="P:L-histidine biosynthetic process"/>
    <property type="evidence" value="ECO:0007669"/>
    <property type="project" value="UniProtKB-KW"/>
</dbReference>
<dbReference type="AlphaFoldDB" id="A0A1B7SCF4"/>
<evidence type="ECO:0000256" key="11">
    <source>
        <dbReference type="ARBA" id="ARBA00047481"/>
    </source>
</evidence>
<keyword evidence="7" id="KW-0808">Transferase</keyword>
<dbReference type="InterPro" id="IPR001917">
    <property type="entry name" value="Aminotrans_II_pyridoxalP_BS"/>
</dbReference>
<dbReference type="InterPro" id="IPR005861">
    <property type="entry name" value="HisP_aminotrans"/>
</dbReference>
<keyword evidence="6" id="KW-0028">Amino-acid biosynthesis</keyword>
<keyword evidence="14" id="KW-1185">Reference proteome</keyword>
<name>A0A1B7SCF4_9ASCO</name>
<dbReference type="Gene3D" id="3.40.640.10">
    <property type="entry name" value="Type I PLP-dependent aspartate aminotransferase-like (Major domain)"/>
    <property type="match status" value="1"/>
</dbReference>
<dbReference type="Gene3D" id="3.90.1150.10">
    <property type="entry name" value="Aspartate Aminotransferase, domain 1"/>
    <property type="match status" value="1"/>
</dbReference>
<evidence type="ECO:0000256" key="8">
    <source>
        <dbReference type="ARBA" id="ARBA00022898"/>
    </source>
</evidence>
<evidence type="ECO:0000256" key="1">
    <source>
        <dbReference type="ARBA" id="ARBA00001933"/>
    </source>
</evidence>
<evidence type="ECO:0000256" key="6">
    <source>
        <dbReference type="ARBA" id="ARBA00022605"/>
    </source>
</evidence>
<evidence type="ECO:0000256" key="4">
    <source>
        <dbReference type="ARBA" id="ARBA00012748"/>
    </source>
</evidence>
<dbReference type="GO" id="GO:0004400">
    <property type="term" value="F:histidinol-phosphate transaminase activity"/>
    <property type="evidence" value="ECO:0007669"/>
    <property type="project" value="UniProtKB-EC"/>
</dbReference>
<comment type="catalytic activity">
    <reaction evidence="11">
        <text>L-histidinol phosphate + 2-oxoglutarate = 3-(imidazol-4-yl)-2-oxopropyl phosphate + L-glutamate</text>
        <dbReference type="Rhea" id="RHEA:23744"/>
        <dbReference type="ChEBI" id="CHEBI:16810"/>
        <dbReference type="ChEBI" id="CHEBI:29985"/>
        <dbReference type="ChEBI" id="CHEBI:57766"/>
        <dbReference type="ChEBI" id="CHEBI:57980"/>
        <dbReference type="EC" id="2.6.1.9"/>
    </reaction>
</comment>
<dbReference type="SUPFAM" id="SSF53383">
    <property type="entry name" value="PLP-dependent transferases"/>
    <property type="match status" value="1"/>
</dbReference>
<sequence>MFDITKIARPNILKLEPYRCARDDYKIGVLLDANENTHGPSVPDLTDKETALELNRYPDPHQEQLKQQICDFRNSEASLSSASVKLPMVAGQKTPLNVSNLCLGVGSDESIDALIRCVVAPGKEKLLICPPTYGMYSICAVVNDVEIVKVPLNLETFQIQPDLILDQLEKDVSIKLVYITSPGNPTGVQIKPALLEELLSKVQQSTWNGLIVVDEAYIDFCEVGSSVSVLVNKFPNLVVLQTLSKAFGLAGIRLGICFSTPEVSRLLNSMKYPYNISNLTSSVALRATSKDALVKMRQRVDLIKEQRQIVVDELAKLPGVGRNIGGLDSNFVLMEILNKEGEPDNQIANKVYLTLAEQRNVVVRFRGNELGCKGCLRITIGTKEENETLITQLKEVLQEVREQ</sequence>
<dbReference type="HAMAP" id="MF_01023">
    <property type="entry name" value="HisC_aminotrans_2"/>
    <property type="match status" value="1"/>
</dbReference>
<dbReference type="NCBIfam" id="TIGR01141">
    <property type="entry name" value="hisC"/>
    <property type="match status" value="1"/>
</dbReference>
<keyword evidence="5" id="KW-0032">Aminotransferase</keyword>
<comment type="pathway">
    <text evidence="2">Amino-acid biosynthesis; L-histidine biosynthesis; L-histidine from 5-phospho-alpha-D-ribose 1-diphosphate: step 7/9.</text>
</comment>
<evidence type="ECO:0000313" key="13">
    <source>
        <dbReference type="EMBL" id="KAH3676677.1"/>
    </source>
</evidence>
<dbReference type="CDD" id="cd00609">
    <property type="entry name" value="AAT_like"/>
    <property type="match status" value="1"/>
</dbReference>
<dbReference type="InterPro" id="IPR004839">
    <property type="entry name" value="Aminotransferase_I/II_large"/>
</dbReference>
<dbReference type="InterPro" id="IPR015422">
    <property type="entry name" value="PyrdxlP-dep_Trfase_small"/>
</dbReference>
<evidence type="ECO:0000256" key="2">
    <source>
        <dbReference type="ARBA" id="ARBA00005011"/>
    </source>
</evidence>
<evidence type="ECO:0000256" key="7">
    <source>
        <dbReference type="ARBA" id="ARBA00022679"/>
    </source>
</evidence>
<dbReference type="PANTHER" id="PTHR42885:SF2">
    <property type="entry name" value="HISTIDINOL-PHOSPHATE AMINOTRANSFERASE"/>
    <property type="match status" value="1"/>
</dbReference>
<proteinExistence type="inferred from homology"/>
<dbReference type="GO" id="GO:0030170">
    <property type="term" value="F:pyridoxal phosphate binding"/>
    <property type="evidence" value="ECO:0007669"/>
    <property type="project" value="InterPro"/>
</dbReference>
<keyword evidence="9" id="KW-0368">Histidine biosynthesis</keyword>
<gene>
    <name evidence="13" type="ORF">OGATHE_001166</name>
</gene>
<dbReference type="RefSeq" id="XP_018209135.1">
    <property type="nucleotide sequence ID" value="XM_018353092.1"/>
</dbReference>
<dbReference type="PROSITE" id="PS00599">
    <property type="entry name" value="AA_TRANSFER_CLASS_2"/>
    <property type="match status" value="1"/>
</dbReference>
<dbReference type="PANTHER" id="PTHR42885">
    <property type="entry name" value="HISTIDINOL-PHOSPHATE AMINOTRANSFERASE-RELATED"/>
    <property type="match status" value="1"/>
</dbReference>
<dbReference type="Pfam" id="PF00155">
    <property type="entry name" value="Aminotran_1_2"/>
    <property type="match status" value="1"/>
</dbReference>
<dbReference type="Proteomes" id="UP000788993">
    <property type="component" value="Unassembled WGS sequence"/>
</dbReference>
<comment type="cofactor">
    <cofactor evidence="1">
        <name>pyridoxal 5'-phosphate</name>
        <dbReference type="ChEBI" id="CHEBI:597326"/>
    </cofactor>
</comment>
<dbReference type="OrthoDB" id="2015537at2759"/>
<feature type="domain" description="Aminotransferase class I/classII large" evidence="12">
    <location>
        <begin position="29"/>
        <end position="392"/>
    </location>
</feature>
<evidence type="ECO:0000313" key="14">
    <source>
        <dbReference type="Proteomes" id="UP000788993"/>
    </source>
</evidence>
<evidence type="ECO:0000256" key="3">
    <source>
        <dbReference type="ARBA" id="ARBA00008392"/>
    </source>
</evidence>
<comment type="similarity">
    <text evidence="3">Belongs to the class-II pyridoxal-phosphate-dependent aminotransferase family.</text>
</comment>
<keyword evidence="8" id="KW-0663">Pyridoxal phosphate</keyword>
<evidence type="ECO:0000256" key="10">
    <source>
        <dbReference type="ARBA" id="ARBA00030262"/>
    </source>
</evidence>
<dbReference type="InterPro" id="IPR015424">
    <property type="entry name" value="PyrdxlP-dep_Trfase"/>
</dbReference>
<organism evidence="13 14">
    <name type="scientific">Ogataea polymorpha</name>
    <dbReference type="NCBI Taxonomy" id="460523"/>
    <lineage>
        <taxon>Eukaryota</taxon>
        <taxon>Fungi</taxon>
        <taxon>Dikarya</taxon>
        <taxon>Ascomycota</taxon>
        <taxon>Saccharomycotina</taxon>
        <taxon>Pichiomycetes</taxon>
        <taxon>Pichiales</taxon>
        <taxon>Pichiaceae</taxon>
        <taxon>Ogataea</taxon>
    </lineage>
</organism>
<comment type="caution">
    <text evidence="13">The sequence shown here is derived from an EMBL/GenBank/DDBJ whole genome shotgun (WGS) entry which is preliminary data.</text>
</comment>
<accession>A0A1B7SCF4</accession>
<evidence type="ECO:0000259" key="12">
    <source>
        <dbReference type="Pfam" id="PF00155"/>
    </source>
</evidence>
<evidence type="ECO:0000256" key="5">
    <source>
        <dbReference type="ARBA" id="ARBA00022576"/>
    </source>
</evidence>
<reference evidence="13" key="2">
    <citation type="submission" date="2021-01" db="EMBL/GenBank/DDBJ databases">
        <authorList>
            <person name="Schikora-Tamarit M.A."/>
        </authorList>
    </citation>
    <scope>NUCLEOTIDE SEQUENCE</scope>
    <source>
        <strain evidence="13">NCAIM Y.01608</strain>
    </source>
</reference>
<evidence type="ECO:0000256" key="9">
    <source>
        <dbReference type="ARBA" id="ARBA00023102"/>
    </source>
</evidence>
<dbReference type="EMBL" id="JAEUBD010000146">
    <property type="protein sequence ID" value="KAH3676677.1"/>
    <property type="molecule type" value="Genomic_DNA"/>
</dbReference>
<protein>
    <recommendedName>
        <fullName evidence="4">histidinol-phosphate transaminase</fullName>
        <ecNumber evidence="4">2.6.1.9</ecNumber>
    </recommendedName>
    <alternativeName>
        <fullName evidence="10">Imidazole acetol-phosphate transaminase</fullName>
    </alternativeName>
</protein>